<dbReference type="GO" id="GO:0000287">
    <property type="term" value="F:magnesium ion binding"/>
    <property type="evidence" value="ECO:0007669"/>
    <property type="project" value="InterPro"/>
</dbReference>
<evidence type="ECO:0000256" key="5">
    <source>
        <dbReference type="ARBA" id="ARBA00022842"/>
    </source>
</evidence>
<keyword evidence="4" id="KW-0378">Hydrolase</keyword>
<keyword evidence="6" id="KW-0812">Transmembrane</keyword>
<keyword evidence="6" id="KW-1133">Transmembrane helix</keyword>
<dbReference type="GO" id="GO:0006796">
    <property type="term" value="P:phosphate-containing compound metabolic process"/>
    <property type="evidence" value="ECO:0007669"/>
    <property type="project" value="InterPro"/>
</dbReference>
<accession>A0A7Z7AW19</accession>
<keyword evidence="6" id="KW-0472">Membrane</keyword>
<evidence type="ECO:0000313" key="8">
    <source>
        <dbReference type="Proteomes" id="UP000199259"/>
    </source>
</evidence>
<evidence type="ECO:0000256" key="6">
    <source>
        <dbReference type="SAM" id="Phobius"/>
    </source>
</evidence>
<evidence type="ECO:0000256" key="1">
    <source>
        <dbReference type="ARBA" id="ARBA00001946"/>
    </source>
</evidence>
<evidence type="ECO:0000256" key="4">
    <source>
        <dbReference type="ARBA" id="ARBA00022801"/>
    </source>
</evidence>
<dbReference type="EMBL" id="FNCA01000003">
    <property type="protein sequence ID" value="SDF69435.1"/>
    <property type="molecule type" value="Genomic_DNA"/>
</dbReference>
<dbReference type="GO" id="GO:0005737">
    <property type="term" value="C:cytoplasm"/>
    <property type="evidence" value="ECO:0007669"/>
    <property type="project" value="InterPro"/>
</dbReference>
<dbReference type="RefSeq" id="WP_091709485.1">
    <property type="nucleotide sequence ID" value="NZ_FNCA01000003.1"/>
</dbReference>
<feature type="transmembrane region" description="Helical" evidence="6">
    <location>
        <begin position="99"/>
        <end position="117"/>
    </location>
</feature>
<comment type="caution">
    <text evidence="7">The sequence shown here is derived from an EMBL/GenBank/DDBJ whole genome shotgun (WGS) entry which is preliminary data.</text>
</comment>
<evidence type="ECO:0000256" key="2">
    <source>
        <dbReference type="ARBA" id="ARBA00012146"/>
    </source>
</evidence>
<keyword evidence="5" id="KW-0460">Magnesium</keyword>
<dbReference type="InterPro" id="IPR036649">
    <property type="entry name" value="Pyrophosphatase_sf"/>
</dbReference>
<dbReference type="EC" id="3.6.1.1" evidence="2"/>
<dbReference type="GO" id="GO:0004427">
    <property type="term" value="F:inorganic diphosphate phosphatase activity"/>
    <property type="evidence" value="ECO:0007669"/>
    <property type="project" value="UniProtKB-EC"/>
</dbReference>
<dbReference type="AlphaFoldDB" id="A0A7Z7AW19"/>
<proteinExistence type="predicted"/>
<dbReference type="InterPro" id="IPR008162">
    <property type="entry name" value="Pyrophosphatase"/>
</dbReference>
<evidence type="ECO:0000313" key="7">
    <source>
        <dbReference type="EMBL" id="SDF69435.1"/>
    </source>
</evidence>
<protein>
    <recommendedName>
        <fullName evidence="2">inorganic diphosphatase</fullName>
        <ecNumber evidence="2">3.6.1.1</ecNumber>
    </recommendedName>
</protein>
<dbReference type="OrthoDB" id="134160at2157"/>
<evidence type="ECO:0000256" key="3">
    <source>
        <dbReference type="ARBA" id="ARBA00022723"/>
    </source>
</evidence>
<comment type="cofactor">
    <cofactor evidence="1">
        <name>Mg(2+)</name>
        <dbReference type="ChEBI" id="CHEBI:18420"/>
    </cofactor>
</comment>
<dbReference type="Gene3D" id="3.90.80.10">
    <property type="entry name" value="Inorganic pyrophosphatase"/>
    <property type="match status" value="1"/>
</dbReference>
<gene>
    <name evidence="7" type="ORF">SAMN04488589_1144</name>
</gene>
<dbReference type="Pfam" id="PF00719">
    <property type="entry name" value="Pyrophosphatase"/>
    <property type="match status" value="1"/>
</dbReference>
<sequence length="138" mass="16041">MKIVIETPKYSFIKYNKKGSCFVREFLSPIPTIFNYGFIEGSFAADGMEKDVLVIGSRMPQGTVMDVPGTDGVVRFIDDSMEDNKEIIYQEGFFSKTVFYLYFHLYAIFKVSYYLIIKRKIAICRFEGIVWYNAEPEN</sequence>
<keyword evidence="3" id="KW-0479">Metal-binding</keyword>
<dbReference type="SUPFAM" id="SSF50324">
    <property type="entry name" value="Inorganic pyrophosphatase"/>
    <property type="match status" value="1"/>
</dbReference>
<keyword evidence="8" id="KW-1185">Reference proteome</keyword>
<dbReference type="Proteomes" id="UP000199259">
    <property type="component" value="Unassembled WGS sequence"/>
</dbReference>
<organism evidence="7 8">
    <name type="scientific">Methanolobus vulcani</name>
    <dbReference type="NCBI Taxonomy" id="38026"/>
    <lineage>
        <taxon>Archaea</taxon>
        <taxon>Methanobacteriati</taxon>
        <taxon>Methanobacteriota</taxon>
        <taxon>Stenosarchaea group</taxon>
        <taxon>Methanomicrobia</taxon>
        <taxon>Methanosarcinales</taxon>
        <taxon>Methanosarcinaceae</taxon>
        <taxon>Methanolobus</taxon>
    </lineage>
</organism>
<name>A0A7Z7AW19_9EURY</name>
<reference evidence="7 8" key="1">
    <citation type="submission" date="2016-10" db="EMBL/GenBank/DDBJ databases">
        <authorList>
            <person name="Varghese N."/>
            <person name="Submissions S."/>
        </authorList>
    </citation>
    <scope>NUCLEOTIDE SEQUENCE [LARGE SCALE GENOMIC DNA]</scope>
    <source>
        <strain evidence="7 8">PL 12/M</strain>
    </source>
</reference>